<dbReference type="PANTHER" id="PTHR24379:SF127">
    <property type="entry name" value="BLOODY FINGERS-RELATED"/>
    <property type="match status" value="1"/>
</dbReference>
<keyword evidence="9" id="KW-1185">Reference proteome</keyword>
<keyword evidence="2" id="KW-0677">Repeat</keyword>
<evidence type="ECO:0000256" key="5">
    <source>
        <dbReference type="PROSITE-ProRule" id="PRU00042"/>
    </source>
</evidence>
<evidence type="ECO:0000313" key="9">
    <source>
        <dbReference type="Proteomes" id="UP000094527"/>
    </source>
</evidence>
<evidence type="ECO:0000256" key="6">
    <source>
        <dbReference type="SAM" id="MobiDB-lite"/>
    </source>
</evidence>
<evidence type="ECO:0000259" key="7">
    <source>
        <dbReference type="PROSITE" id="PS50157"/>
    </source>
</evidence>
<gene>
    <name evidence="8" type="ORF">Ocin01_10298</name>
</gene>
<feature type="compositionally biased region" description="Basic residues" evidence="6">
    <location>
        <begin position="874"/>
        <end position="896"/>
    </location>
</feature>
<feature type="region of interest" description="Disordered" evidence="6">
    <location>
        <begin position="168"/>
        <end position="193"/>
    </location>
</feature>
<dbReference type="STRING" id="48709.A0A1D2MU95"/>
<dbReference type="PROSITE" id="PS00028">
    <property type="entry name" value="ZINC_FINGER_C2H2_1"/>
    <property type="match status" value="8"/>
</dbReference>
<dbReference type="GO" id="GO:0008270">
    <property type="term" value="F:zinc ion binding"/>
    <property type="evidence" value="ECO:0007669"/>
    <property type="project" value="UniProtKB-KW"/>
</dbReference>
<dbReference type="SMART" id="SM00355">
    <property type="entry name" value="ZnF_C2H2"/>
    <property type="match status" value="13"/>
</dbReference>
<evidence type="ECO:0000256" key="1">
    <source>
        <dbReference type="ARBA" id="ARBA00022723"/>
    </source>
</evidence>
<evidence type="ECO:0000256" key="2">
    <source>
        <dbReference type="ARBA" id="ARBA00022737"/>
    </source>
</evidence>
<dbReference type="InterPro" id="IPR036236">
    <property type="entry name" value="Znf_C2H2_sf"/>
</dbReference>
<feature type="region of interest" description="Disordered" evidence="6">
    <location>
        <begin position="860"/>
        <end position="896"/>
    </location>
</feature>
<accession>A0A1D2MU95</accession>
<name>A0A1D2MU95_ORCCI</name>
<dbReference type="AlphaFoldDB" id="A0A1D2MU95"/>
<feature type="domain" description="C2H2-type" evidence="7">
    <location>
        <begin position="208"/>
        <end position="236"/>
    </location>
</feature>
<keyword evidence="4" id="KW-0862">Zinc</keyword>
<feature type="region of interest" description="Disordered" evidence="6">
    <location>
        <begin position="943"/>
        <end position="976"/>
    </location>
</feature>
<dbReference type="SUPFAM" id="SSF57667">
    <property type="entry name" value="beta-beta-alpha zinc fingers"/>
    <property type="match status" value="3"/>
</dbReference>
<comment type="caution">
    <text evidence="8">The sequence shown here is derived from an EMBL/GenBank/DDBJ whole genome shotgun (WGS) entry which is preliminary data.</text>
</comment>
<feature type="region of interest" description="Disordered" evidence="6">
    <location>
        <begin position="599"/>
        <end position="630"/>
    </location>
</feature>
<dbReference type="PROSITE" id="PS50157">
    <property type="entry name" value="ZINC_FINGER_C2H2_2"/>
    <property type="match status" value="6"/>
</dbReference>
<dbReference type="GO" id="GO:0000977">
    <property type="term" value="F:RNA polymerase II transcription regulatory region sequence-specific DNA binding"/>
    <property type="evidence" value="ECO:0007669"/>
    <property type="project" value="TreeGrafter"/>
</dbReference>
<dbReference type="OMA" id="KHENRTH"/>
<feature type="domain" description="C2H2-type" evidence="7">
    <location>
        <begin position="764"/>
        <end position="791"/>
    </location>
</feature>
<feature type="domain" description="C2H2-type" evidence="7">
    <location>
        <begin position="683"/>
        <end position="713"/>
    </location>
</feature>
<dbReference type="Pfam" id="PF00096">
    <property type="entry name" value="zf-C2H2"/>
    <property type="match status" value="2"/>
</dbReference>
<keyword evidence="3 5" id="KW-0863">Zinc-finger</keyword>
<feature type="domain" description="C2H2-type" evidence="7">
    <location>
        <begin position="240"/>
        <end position="267"/>
    </location>
</feature>
<evidence type="ECO:0000313" key="8">
    <source>
        <dbReference type="EMBL" id="ODM96384.1"/>
    </source>
</evidence>
<dbReference type="Gene3D" id="3.30.160.60">
    <property type="entry name" value="Classic Zinc Finger"/>
    <property type="match status" value="4"/>
</dbReference>
<evidence type="ECO:0000256" key="4">
    <source>
        <dbReference type="ARBA" id="ARBA00022833"/>
    </source>
</evidence>
<dbReference type="PANTHER" id="PTHR24379">
    <property type="entry name" value="KRAB AND ZINC FINGER DOMAIN-CONTAINING"/>
    <property type="match status" value="1"/>
</dbReference>
<proteinExistence type="predicted"/>
<dbReference type="OrthoDB" id="3069995at2759"/>
<dbReference type="Proteomes" id="UP000094527">
    <property type="component" value="Unassembled WGS sequence"/>
</dbReference>
<feature type="domain" description="C2H2-type" evidence="7">
    <location>
        <begin position="792"/>
        <end position="819"/>
    </location>
</feature>
<dbReference type="GO" id="GO:0000981">
    <property type="term" value="F:DNA-binding transcription factor activity, RNA polymerase II-specific"/>
    <property type="evidence" value="ECO:0007669"/>
    <property type="project" value="TreeGrafter"/>
</dbReference>
<dbReference type="EMBL" id="LJIJ01000545">
    <property type="protein sequence ID" value="ODM96384.1"/>
    <property type="molecule type" value="Genomic_DNA"/>
</dbReference>
<reference evidence="8 9" key="1">
    <citation type="journal article" date="2016" name="Genome Biol. Evol.">
        <title>Gene Family Evolution Reflects Adaptation to Soil Environmental Stressors in the Genome of the Collembolan Orchesella cincta.</title>
        <authorList>
            <person name="Faddeeva-Vakhrusheva A."/>
            <person name="Derks M.F."/>
            <person name="Anvar S.Y."/>
            <person name="Agamennone V."/>
            <person name="Suring W."/>
            <person name="Smit S."/>
            <person name="van Straalen N.M."/>
            <person name="Roelofs D."/>
        </authorList>
    </citation>
    <scope>NUCLEOTIDE SEQUENCE [LARGE SCALE GENOMIC DNA]</scope>
    <source>
        <tissue evidence="8">Mixed pool</tissue>
    </source>
</reference>
<dbReference type="InterPro" id="IPR013087">
    <property type="entry name" value="Znf_C2H2_type"/>
</dbReference>
<protein>
    <submittedName>
        <fullName evidence="8">Transcription factor E4F1</fullName>
    </submittedName>
</protein>
<sequence>MSVGPVCSQLPRSDPLVMDEETEISVLQCGRCSTFLTTTEGSEGHKERCWGVEKDGEYHKMSSEGMSNTMYTVTFDQPNLILERVAVSTEDCLKSTVVPESNRRGRAVGKRKLDPVLNGHQGLGLEEISSPSVPRRSRLKAMMKLQEVIEPDCESDSESEWEQDMSLELEDLEDKPMRKRFKSSSTSNKKSRRAKLRADEVTDIFYTFKCNVCGTKFRTQREFEWHMANIHEDTKGNEVHTCPLCGRMLIKRIVFQSHLKHHENAEAIEDAFDLWNKWPQKQRGKTNAAFWSKCKYCLIPHTSHYSFLTHMKVEHPDKGRYFKFNCPYSCTMEFDCMKLFLMHMRKDHSEEYFGRTIKWGESVNQNYGRPKGKCDICGRMLDVYYLAEHKKRHEIDNKPGIVSINRAPETHPYSCPFPLCQSRSKTVAALKVHFVLHLENNPYTCKFPGCDVKCDAQCHLDRHMKLHTEKPLQCTKCKTYYSRIDKLRNHVCVYDADGSKRNRHSHLRLKRTVDLEFDRQQELLFNDAHENSSSGPNLDAEQDFKSLKPSCTEISEGNESIASEAVVVKEEVQDLLHTSKSEELGSDDEYVVPECNAKEEFDDQNSDDQVKTVKRQVPGGPSKSATSERRNRVSINKIMMTDPAFISVCKENPGFRELMFGTSAKGTVRETWKWSGVAKPKQYKCKDCSTSFRHVNARNKHMEICKLRTNKEANGIEEEEQCEKGENGLKTAVKVGCIICANSFENAAALNRHLENDHKPEEIFKCNECEDIFSNQNSKRRHFQKYHAHRPFKCTECTADFAQKDRLQLHMEKHKTDANFGRAKCPHCEKELVNNTSMKRHMFLIHGLKPVAEVKKIPPKKKTLQKAVKNNSKSTKKTTAARKKKAKPTKRRRKMKVGFSDDDLDDEDYVFENNGFLGPMPSTRRAADAQNIIIKTEPELIIGPDNDDIDEADPFTGSVIKGPHSPVFMEPKDEPRDDFLDFAYPELEN</sequence>
<keyword evidence="1" id="KW-0479">Metal-binding</keyword>
<organism evidence="8 9">
    <name type="scientific">Orchesella cincta</name>
    <name type="common">Springtail</name>
    <name type="synonym">Podura cincta</name>
    <dbReference type="NCBI Taxonomy" id="48709"/>
    <lineage>
        <taxon>Eukaryota</taxon>
        <taxon>Metazoa</taxon>
        <taxon>Ecdysozoa</taxon>
        <taxon>Arthropoda</taxon>
        <taxon>Hexapoda</taxon>
        <taxon>Collembola</taxon>
        <taxon>Entomobryomorpha</taxon>
        <taxon>Entomobryoidea</taxon>
        <taxon>Orchesellidae</taxon>
        <taxon>Orchesellinae</taxon>
        <taxon>Orchesella</taxon>
    </lineage>
</organism>
<feature type="domain" description="C2H2-type" evidence="7">
    <location>
        <begin position="735"/>
        <end position="763"/>
    </location>
</feature>
<evidence type="ECO:0000256" key="3">
    <source>
        <dbReference type="ARBA" id="ARBA00022771"/>
    </source>
</evidence>
<dbReference type="GO" id="GO:0005634">
    <property type="term" value="C:nucleus"/>
    <property type="evidence" value="ECO:0007669"/>
    <property type="project" value="TreeGrafter"/>
</dbReference>